<name>A0ABC8UXA3_9AQUA</name>
<reference evidence="2 3" key="1">
    <citation type="submission" date="2024-02" db="EMBL/GenBank/DDBJ databases">
        <authorList>
            <person name="Vignale AGUSTIN F."/>
            <person name="Sosa J E."/>
            <person name="Modenutti C."/>
        </authorList>
    </citation>
    <scope>NUCLEOTIDE SEQUENCE [LARGE SCALE GENOMIC DNA]</scope>
</reference>
<feature type="domain" description="Apple" evidence="1">
    <location>
        <begin position="165"/>
        <end position="199"/>
    </location>
</feature>
<dbReference type="Proteomes" id="UP001642360">
    <property type="component" value="Unassembled WGS sequence"/>
</dbReference>
<accession>A0ABC8UXA3</accession>
<keyword evidence="3" id="KW-1185">Reference proteome</keyword>
<organism evidence="2 3">
    <name type="scientific">Ilex paraguariensis</name>
    <name type="common">yerba mate</name>
    <dbReference type="NCBI Taxonomy" id="185542"/>
    <lineage>
        <taxon>Eukaryota</taxon>
        <taxon>Viridiplantae</taxon>
        <taxon>Streptophyta</taxon>
        <taxon>Embryophyta</taxon>
        <taxon>Tracheophyta</taxon>
        <taxon>Spermatophyta</taxon>
        <taxon>Magnoliopsida</taxon>
        <taxon>eudicotyledons</taxon>
        <taxon>Gunneridae</taxon>
        <taxon>Pentapetalae</taxon>
        <taxon>asterids</taxon>
        <taxon>campanulids</taxon>
        <taxon>Aquifoliales</taxon>
        <taxon>Aquifoliaceae</taxon>
        <taxon>Ilex</taxon>
    </lineage>
</organism>
<dbReference type="AlphaFoldDB" id="A0ABC8UXA3"/>
<evidence type="ECO:0000259" key="1">
    <source>
        <dbReference type="Pfam" id="PF08276"/>
    </source>
</evidence>
<dbReference type="PANTHER" id="PTHR32444">
    <property type="entry name" value="BULB-TYPE LECTIN DOMAIN-CONTAINING PROTEIN"/>
    <property type="match status" value="1"/>
</dbReference>
<evidence type="ECO:0000313" key="3">
    <source>
        <dbReference type="Proteomes" id="UP001642360"/>
    </source>
</evidence>
<proteinExistence type="predicted"/>
<comment type="caution">
    <text evidence="2">The sequence shown here is derived from an EMBL/GenBank/DDBJ whole genome shotgun (WGS) entry which is preliminary data.</text>
</comment>
<dbReference type="Pfam" id="PF08276">
    <property type="entry name" value="PAN_2"/>
    <property type="match status" value="1"/>
</dbReference>
<evidence type="ECO:0000313" key="2">
    <source>
        <dbReference type="EMBL" id="CAK9185675.1"/>
    </source>
</evidence>
<sequence length="225" mass="25480">MKLGINFKTGHKWSLTSWISEEVPASGSFTFGGDPNGTSQLVIWWRGGVSWTSGLWRDGYFDNTTQLSNEDYYSFSYVSNEDEKYLTYSVNSSNTSPRYTIQPYGAVYDRNGMSPFGDCDFRRYAFPGCGFSMGASPECRKNNRWSGQDQGFVYGDGFKYDERSNLSFYDCKQICWNNCSCVACASTSLNGTGCEIWSRVTSYETSPDSYTRRTFVFIQSETETG</sequence>
<dbReference type="EMBL" id="CAUOFW020009390">
    <property type="protein sequence ID" value="CAK9185675.1"/>
    <property type="molecule type" value="Genomic_DNA"/>
</dbReference>
<dbReference type="PANTHER" id="PTHR32444:SF128">
    <property type="entry name" value="CURCULIN-LIKE (MANNOSE-BINDING) LECTIN FAMILY PROTEIN"/>
    <property type="match status" value="1"/>
</dbReference>
<dbReference type="InterPro" id="IPR003609">
    <property type="entry name" value="Pan_app"/>
</dbReference>
<protein>
    <recommendedName>
        <fullName evidence="1">Apple domain-containing protein</fullName>
    </recommendedName>
</protein>
<gene>
    <name evidence="2" type="ORF">ILEXP_LOCUS56092</name>
</gene>